<evidence type="ECO:0000313" key="1">
    <source>
        <dbReference type="EMBL" id="KAI3916237.1"/>
    </source>
</evidence>
<proteinExistence type="predicted"/>
<dbReference type="EMBL" id="JAJJMB010009125">
    <property type="protein sequence ID" value="KAI3916237.1"/>
    <property type="molecule type" value="Genomic_DNA"/>
</dbReference>
<gene>
    <name evidence="1" type="ORF">MKW98_004678</name>
</gene>
<protein>
    <submittedName>
        <fullName evidence="1">Uncharacterized protein</fullName>
    </submittedName>
</protein>
<dbReference type="Pfam" id="PF14009">
    <property type="entry name" value="PADRE"/>
    <property type="match status" value="1"/>
</dbReference>
<dbReference type="Proteomes" id="UP001202328">
    <property type="component" value="Unassembled WGS sequence"/>
</dbReference>
<evidence type="ECO:0000313" key="2">
    <source>
        <dbReference type="Proteomes" id="UP001202328"/>
    </source>
</evidence>
<sequence length="193" mass="21763">MGNYISHRKSAMSGKVILPDGTVHKFDHPLTVAELMLEHPQQVVVEYRQLMNGNRPAPLPADKKLDMKKSYLMLPMKRGNSTFAADDARQILLKAKTVLKSGSILSSSKLLPLLALICRPSINIKVGHGLVSQKEDSCSVKEREKTKTLMELMPEVFAQEPEFLSRQFSGKGWKPSLDTIVEKRIEKVPHWLF</sequence>
<accession>A0AAD4SNJ6</accession>
<keyword evidence="2" id="KW-1185">Reference proteome</keyword>
<reference evidence="1" key="1">
    <citation type="submission" date="2022-04" db="EMBL/GenBank/DDBJ databases">
        <title>A functionally conserved STORR gene fusion in Papaver species that diverged 16.8 million years ago.</title>
        <authorList>
            <person name="Catania T."/>
        </authorList>
    </citation>
    <scope>NUCLEOTIDE SEQUENCE</scope>
    <source>
        <strain evidence="1">S-188037</strain>
    </source>
</reference>
<name>A0AAD4SNJ6_9MAGN</name>
<dbReference type="InterPro" id="IPR025322">
    <property type="entry name" value="PADRE_dom"/>
</dbReference>
<comment type="caution">
    <text evidence="1">The sequence shown here is derived from an EMBL/GenBank/DDBJ whole genome shotgun (WGS) entry which is preliminary data.</text>
</comment>
<organism evidence="1 2">
    <name type="scientific">Papaver atlanticum</name>
    <dbReference type="NCBI Taxonomy" id="357466"/>
    <lineage>
        <taxon>Eukaryota</taxon>
        <taxon>Viridiplantae</taxon>
        <taxon>Streptophyta</taxon>
        <taxon>Embryophyta</taxon>
        <taxon>Tracheophyta</taxon>
        <taxon>Spermatophyta</taxon>
        <taxon>Magnoliopsida</taxon>
        <taxon>Ranunculales</taxon>
        <taxon>Papaveraceae</taxon>
        <taxon>Papaveroideae</taxon>
        <taxon>Papaver</taxon>
    </lineage>
</organism>
<dbReference type="PANTHER" id="PTHR33052">
    <property type="entry name" value="DUF4228 DOMAIN PROTEIN-RELATED"/>
    <property type="match status" value="1"/>
</dbReference>
<dbReference type="AlphaFoldDB" id="A0AAD4SNJ6"/>